<feature type="compositionally biased region" description="Basic and acidic residues" evidence="1">
    <location>
        <begin position="401"/>
        <end position="410"/>
    </location>
</feature>
<keyword evidence="3" id="KW-1185">Reference proteome</keyword>
<evidence type="ECO:0000256" key="1">
    <source>
        <dbReference type="SAM" id="MobiDB-lite"/>
    </source>
</evidence>
<protein>
    <submittedName>
        <fullName evidence="2">Uncharacterized protein</fullName>
    </submittedName>
</protein>
<dbReference type="AlphaFoldDB" id="A0A4V1Q1S9"/>
<dbReference type="Proteomes" id="UP000290288">
    <property type="component" value="Unassembled WGS sequence"/>
</dbReference>
<sequence>MADPKLPVDTLTLEEFCDVAHELHESNRTEDFVNFVLTGIWLKRQTNVDVYRNRIEDEDVETLRISRDYDSVLGIDQHIQIRDQDVTIWPIAKHEDTLKRSIHLTYSFTNTTGDYVAMVHQIPNLGLGKWGIHNTIRVLFPDLYSAERKSFRLTQEEQVDFYEKGLLPTLQELLLDRGGDLPPDYRAEMFRARQQSGKLALGTRILPADRLQDFGDTLRRYLAGNGVQWAENLVFLHEIRGVKNTSRHQFDFANADAALDDFLAKNGLQLYSLQETGQWYVDVGAEISSSQHRCMAWRTDQHHTLAKQVLQISNENAVRITQLSSSKYYRDPASHLIGASGFRITPGVRAEGCFKVQYFQAYLTDKSITSVKEANKFGKFITPEQLLKGKAPSASSISEMPNDHTSDFTE</sequence>
<name>A0A4V1Q1S9_9AGAR</name>
<dbReference type="OrthoDB" id="3261690at2759"/>
<evidence type="ECO:0000313" key="2">
    <source>
        <dbReference type="EMBL" id="RXW12648.1"/>
    </source>
</evidence>
<feature type="region of interest" description="Disordered" evidence="1">
    <location>
        <begin position="389"/>
        <end position="410"/>
    </location>
</feature>
<gene>
    <name evidence="2" type="ORF">EST38_g13205</name>
</gene>
<dbReference type="EMBL" id="SDEE01001171">
    <property type="protein sequence ID" value="RXW12648.1"/>
    <property type="molecule type" value="Genomic_DNA"/>
</dbReference>
<proteinExistence type="predicted"/>
<accession>A0A4V1Q1S9</accession>
<comment type="caution">
    <text evidence="2">The sequence shown here is derived from an EMBL/GenBank/DDBJ whole genome shotgun (WGS) entry which is preliminary data.</text>
</comment>
<organism evidence="2 3">
    <name type="scientific">Candolleomyces aberdarensis</name>
    <dbReference type="NCBI Taxonomy" id="2316362"/>
    <lineage>
        <taxon>Eukaryota</taxon>
        <taxon>Fungi</taxon>
        <taxon>Dikarya</taxon>
        <taxon>Basidiomycota</taxon>
        <taxon>Agaricomycotina</taxon>
        <taxon>Agaricomycetes</taxon>
        <taxon>Agaricomycetidae</taxon>
        <taxon>Agaricales</taxon>
        <taxon>Agaricineae</taxon>
        <taxon>Psathyrellaceae</taxon>
        <taxon>Candolleomyces</taxon>
    </lineage>
</organism>
<evidence type="ECO:0000313" key="3">
    <source>
        <dbReference type="Proteomes" id="UP000290288"/>
    </source>
</evidence>
<reference evidence="2 3" key="1">
    <citation type="submission" date="2019-01" db="EMBL/GenBank/DDBJ databases">
        <title>Draft genome sequence of Psathyrella aberdarensis IHI B618.</title>
        <authorList>
            <person name="Buettner E."/>
            <person name="Kellner H."/>
        </authorList>
    </citation>
    <scope>NUCLEOTIDE SEQUENCE [LARGE SCALE GENOMIC DNA]</scope>
    <source>
        <strain evidence="2 3">IHI B618</strain>
    </source>
</reference>